<proteinExistence type="predicted"/>
<dbReference type="InterPro" id="IPR051207">
    <property type="entry name" value="ComplexI_NDUFA9_subunit"/>
</dbReference>
<feature type="domain" description="NAD(P)-binding" evidence="1">
    <location>
        <begin position="7"/>
        <end position="137"/>
    </location>
</feature>
<dbReference type="RefSeq" id="WP_117322918.1">
    <property type="nucleotide sequence ID" value="NZ_QVTD01000007.1"/>
</dbReference>
<dbReference type="InterPro" id="IPR016040">
    <property type="entry name" value="NAD(P)-bd_dom"/>
</dbReference>
<reference evidence="2 3" key="1">
    <citation type="submission" date="2018-08" db="EMBL/GenBank/DDBJ databases">
        <title>Bacillus chawlae sp. nov., Bacillus glennii sp. nov., and Bacillus saganii sp. nov. Isolated from the Vehicle Assembly Building at Kennedy Space Center where the Viking Spacecraft were Assembled.</title>
        <authorList>
            <person name="Seuylemezian A."/>
            <person name="Vaishampayan P."/>
        </authorList>
    </citation>
    <scope>NUCLEOTIDE SEQUENCE [LARGE SCALE GENOMIC DNA]</scope>
    <source>
        <strain evidence="2 3">V44-8</strain>
    </source>
</reference>
<evidence type="ECO:0000313" key="3">
    <source>
        <dbReference type="Proteomes" id="UP000262939"/>
    </source>
</evidence>
<sequence>MNILVTGSTGQLGLALLDQFIHSDCNVRITSRGKPDNANHFNWVHSDILTGEGLEEAAKDIDVIIHAATSPMKNSKSIDVTGLEKFLSQLQHIKHFIYPSIVGIENIPFKYYRHKYEAEGVLKNSLIPYTIVRATQFHSFVQKMFLSKPLLKRYFIPGDFKFQSVDTGEFAQHLIGLINVGPQGRIDDFGGPEIMTLGEMAELQIKVNKEKNKVISLPLPGKLSKAYVAGRNTNGTRKTGKVTFEQFLQNRRFY</sequence>
<evidence type="ECO:0000313" key="2">
    <source>
        <dbReference type="EMBL" id="RFU63112.1"/>
    </source>
</evidence>
<comment type="caution">
    <text evidence="2">The sequence shown here is derived from an EMBL/GenBank/DDBJ whole genome shotgun (WGS) entry which is preliminary data.</text>
</comment>
<dbReference type="AlphaFoldDB" id="A0A372LC43"/>
<evidence type="ECO:0000259" key="1">
    <source>
        <dbReference type="Pfam" id="PF13460"/>
    </source>
</evidence>
<dbReference type="SUPFAM" id="SSF51735">
    <property type="entry name" value="NAD(P)-binding Rossmann-fold domains"/>
    <property type="match status" value="1"/>
</dbReference>
<keyword evidence="3" id="KW-1185">Reference proteome</keyword>
<protein>
    <submittedName>
        <fullName evidence="2">NAD-dependent epimerase/dehydratase family protein</fullName>
    </submittedName>
</protein>
<name>A0A372LC43_9BACI</name>
<dbReference type="Pfam" id="PF13460">
    <property type="entry name" value="NAD_binding_10"/>
    <property type="match status" value="1"/>
</dbReference>
<organism evidence="2 3">
    <name type="scientific">Peribacillus glennii</name>
    <dbReference type="NCBI Taxonomy" id="2303991"/>
    <lineage>
        <taxon>Bacteria</taxon>
        <taxon>Bacillati</taxon>
        <taxon>Bacillota</taxon>
        <taxon>Bacilli</taxon>
        <taxon>Bacillales</taxon>
        <taxon>Bacillaceae</taxon>
        <taxon>Peribacillus</taxon>
    </lineage>
</organism>
<dbReference type="OrthoDB" id="152510at2"/>
<dbReference type="Gene3D" id="3.40.50.720">
    <property type="entry name" value="NAD(P)-binding Rossmann-like Domain"/>
    <property type="match status" value="1"/>
</dbReference>
<dbReference type="PANTHER" id="PTHR12126">
    <property type="entry name" value="NADH-UBIQUINONE OXIDOREDUCTASE 39 KDA SUBUNIT-RELATED"/>
    <property type="match status" value="1"/>
</dbReference>
<dbReference type="InterPro" id="IPR036291">
    <property type="entry name" value="NAD(P)-bd_dom_sf"/>
</dbReference>
<dbReference type="PANTHER" id="PTHR12126:SF11">
    <property type="entry name" value="NADH DEHYDROGENASE [UBIQUINONE] 1 ALPHA SUBCOMPLEX SUBUNIT 9, MITOCHONDRIAL"/>
    <property type="match status" value="1"/>
</dbReference>
<gene>
    <name evidence="2" type="ORF">D0466_12495</name>
</gene>
<dbReference type="EMBL" id="QVTD01000007">
    <property type="protein sequence ID" value="RFU63112.1"/>
    <property type="molecule type" value="Genomic_DNA"/>
</dbReference>
<dbReference type="Proteomes" id="UP000262939">
    <property type="component" value="Unassembled WGS sequence"/>
</dbReference>
<dbReference type="GO" id="GO:0044877">
    <property type="term" value="F:protein-containing complex binding"/>
    <property type="evidence" value="ECO:0007669"/>
    <property type="project" value="TreeGrafter"/>
</dbReference>
<accession>A0A372LC43</accession>